<feature type="compositionally biased region" description="Gly residues" evidence="1">
    <location>
        <begin position="1"/>
        <end position="24"/>
    </location>
</feature>
<evidence type="ECO:0000259" key="2">
    <source>
        <dbReference type="Pfam" id="PF02579"/>
    </source>
</evidence>
<dbReference type="SUPFAM" id="SSF53146">
    <property type="entry name" value="Nitrogenase accessory factor-like"/>
    <property type="match status" value="1"/>
</dbReference>
<feature type="domain" description="Dinitrogenase iron-molybdenum cofactor biosynthesis" evidence="2">
    <location>
        <begin position="60"/>
        <end position="151"/>
    </location>
</feature>
<evidence type="ECO:0000313" key="3">
    <source>
        <dbReference type="EMBL" id="MUM76982.1"/>
    </source>
</evidence>
<sequence>MGGGGRGMGGGGRGMGGGGRGMGGQPDAVASSTRGVQQQRSATQTGIRRLAITSEGPSMNDRVDPRFGRAAGFVVVDLETMETTYVDNGASQVLAQGAGIQAAETLANAGVQAVLTGYVGPKAFAALSAAGIRIGQDVENVSVGQAVELYTSGAVAFADTPNSQSGVNK</sequence>
<accession>A0A7K1KM77</accession>
<dbReference type="InterPro" id="IPR003731">
    <property type="entry name" value="Di-Nase_FeMo-co_biosynth"/>
</dbReference>
<dbReference type="PANTHER" id="PTHR42983">
    <property type="entry name" value="DINITROGENASE IRON-MOLYBDENUM COFACTOR PROTEIN-RELATED"/>
    <property type="match status" value="1"/>
</dbReference>
<comment type="caution">
    <text evidence="3">The sequence shown here is derived from an EMBL/GenBank/DDBJ whole genome shotgun (WGS) entry which is preliminary data.</text>
</comment>
<dbReference type="InterPro" id="IPR036105">
    <property type="entry name" value="DiNase_FeMo-co_biosyn_sf"/>
</dbReference>
<organism evidence="3 4">
    <name type="scientific">Pseudodesulfovibrio alkaliphilus</name>
    <dbReference type="NCBI Taxonomy" id="2661613"/>
    <lineage>
        <taxon>Bacteria</taxon>
        <taxon>Pseudomonadati</taxon>
        <taxon>Thermodesulfobacteriota</taxon>
        <taxon>Desulfovibrionia</taxon>
        <taxon>Desulfovibrionales</taxon>
        <taxon>Desulfovibrionaceae</taxon>
    </lineage>
</organism>
<feature type="region of interest" description="Disordered" evidence="1">
    <location>
        <begin position="1"/>
        <end position="46"/>
    </location>
</feature>
<dbReference type="Gene3D" id="3.30.420.130">
    <property type="entry name" value="Dinitrogenase iron-molybdenum cofactor biosynthesis domain"/>
    <property type="match status" value="1"/>
</dbReference>
<name>A0A7K1KM77_9BACT</name>
<dbReference type="PANTHER" id="PTHR42983:SF1">
    <property type="entry name" value="IRON-MOLYBDENUM PROTEIN"/>
    <property type="match status" value="1"/>
</dbReference>
<evidence type="ECO:0000256" key="1">
    <source>
        <dbReference type="SAM" id="MobiDB-lite"/>
    </source>
</evidence>
<protein>
    <recommendedName>
        <fullName evidence="2">Dinitrogenase iron-molybdenum cofactor biosynthesis domain-containing protein</fullName>
    </recommendedName>
</protein>
<dbReference type="AlphaFoldDB" id="A0A7K1KM77"/>
<dbReference type="Proteomes" id="UP000461162">
    <property type="component" value="Unassembled WGS sequence"/>
</dbReference>
<dbReference type="EMBL" id="WODC01000002">
    <property type="protein sequence ID" value="MUM76982.1"/>
    <property type="molecule type" value="Genomic_DNA"/>
</dbReference>
<evidence type="ECO:0000313" key="4">
    <source>
        <dbReference type="Proteomes" id="UP000461162"/>
    </source>
</evidence>
<dbReference type="Pfam" id="PF02579">
    <property type="entry name" value="Nitro_FeMo-Co"/>
    <property type="match status" value="1"/>
</dbReference>
<reference evidence="3 4" key="1">
    <citation type="submission" date="2019-11" db="EMBL/GenBank/DDBJ databases">
        <title>Pseudodesulfovibrio alkaliphilus, sp. nov., an alkaliphilic sulfate-reducing bacteria from mud volcano of Taman peninsula, Russia.</title>
        <authorList>
            <person name="Frolova A."/>
            <person name="Merkel A.Y."/>
            <person name="Slobodkin A.I."/>
        </authorList>
    </citation>
    <scope>NUCLEOTIDE SEQUENCE [LARGE SCALE GENOMIC DNA]</scope>
    <source>
        <strain evidence="3 4">F-1</strain>
    </source>
</reference>
<feature type="compositionally biased region" description="Polar residues" evidence="1">
    <location>
        <begin position="30"/>
        <end position="46"/>
    </location>
</feature>
<keyword evidence="4" id="KW-1185">Reference proteome</keyword>
<gene>
    <name evidence="3" type="ORF">GKC30_04965</name>
</gene>
<proteinExistence type="predicted"/>